<keyword evidence="1" id="KW-1133">Transmembrane helix</keyword>
<dbReference type="EnsemblMetazoa" id="tetur01g14880.1">
    <property type="protein sequence ID" value="tetur01g14880.1"/>
    <property type="gene ID" value="tetur01g14880"/>
</dbReference>
<name>T1JTP3_TETUR</name>
<dbReference type="AlphaFoldDB" id="T1JTP3"/>
<evidence type="ECO:0000256" key="1">
    <source>
        <dbReference type="SAM" id="Phobius"/>
    </source>
</evidence>
<accession>T1JTP3</accession>
<reference evidence="3" key="1">
    <citation type="submission" date="2011-08" db="EMBL/GenBank/DDBJ databases">
        <authorList>
            <person name="Rombauts S."/>
        </authorList>
    </citation>
    <scope>NUCLEOTIDE SEQUENCE</scope>
    <source>
        <strain evidence="3">London</strain>
    </source>
</reference>
<feature type="transmembrane region" description="Helical" evidence="1">
    <location>
        <begin position="291"/>
        <end position="315"/>
    </location>
</feature>
<feature type="transmembrane region" description="Helical" evidence="1">
    <location>
        <begin position="172"/>
        <end position="195"/>
    </location>
</feature>
<dbReference type="HOGENOM" id="CLU_048807_2_0_1"/>
<feature type="transmembrane region" description="Helical" evidence="1">
    <location>
        <begin position="110"/>
        <end position="128"/>
    </location>
</feature>
<feature type="transmembrane region" description="Helical" evidence="1">
    <location>
        <begin position="68"/>
        <end position="90"/>
    </location>
</feature>
<feature type="transmembrane region" description="Helical" evidence="1">
    <location>
        <begin position="215"/>
        <end position="243"/>
    </location>
</feature>
<evidence type="ECO:0000313" key="2">
    <source>
        <dbReference type="EnsemblMetazoa" id="tetur01g14880.1"/>
    </source>
</evidence>
<keyword evidence="3" id="KW-1185">Reference proteome</keyword>
<protein>
    <recommendedName>
        <fullName evidence="4">Gustatory receptor</fullName>
    </recommendedName>
</protein>
<evidence type="ECO:0008006" key="4">
    <source>
        <dbReference type="Google" id="ProtNLM"/>
    </source>
</evidence>
<sequence>MAGRVRFNTVNLKQNLLLLMDPENTSGIGTIKVIHLYDKLFSLFVSRRGGLQQTLDQPIKTKFHVINWLTRFLILFLLFRLCLGILTNNYYHDLFLGNPFSNKDGKQTAVLMYIFFMCAFVYGFREYILRLEETGRLKIIRILLMATERGFNAELLNMNYHRCKQFQKWCHYIFISSFVTIVCSSNMVIFISIYLRGSQATYQVSFIMVHMIYVFVEWITFLLIAISGLCLTCYLLVIFTFFIRRFNTFNDSLAKLDLRSSMNDSILSKLNYQLIELLNDIGQWNNDTKYLLQYCIIVSSIISNFACYVGFLYGFSPGTITRTVTTFGLVHHMLVFIVAYLTSLIHSESIKSQRFYCKLLSKMKVHRLKFQLKSMEILDRLDSNLIGIHFGNFGIIRRSTCIIILLENASFLMLLSCNVRSFN</sequence>
<proteinExistence type="predicted"/>
<dbReference type="EMBL" id="CAEY01000481">
    <property type="status" value="NOT_ANNOTATED_CDS"/>
    <property type="molecule type" value="Genomic_DNA"/>
</dbReference>
<reference evidence="2" key="2">
    <citation type="submission" date="2015-06" db="UniProtKB">
        <authorList>
            <consortium name="EnsemblMetazoa"/>
        </authorList>
    </citation>
    <scope>IDENTIFICATION</scope>
</reference>
<evidence type="ECO:0000313" key="3">
    <source>
        <dbReference type="Proteomes" id="UP000015104"/>
    </source>
</evidence>
<organism evidence="2 3">
    <name type="scientific">Tetranychus urticae</name>
    <name type="common">Two-spotted spider mite</name>
    <dbReference type="NCBI Taxonomy" id="32264"/>
    <lineage>
        <taxon>Eukaryota</taxon>
        <taxon>Metazoa</taxon>
        <taxon>Ecdysozoa</taxon>
        <taxon>Arthropoda</taxon>
        <taxon>Chelicerata</taxon>
        <taxon>Arachnida</taxon>
        <taxon>Acari</taxon>
        <taxon>Acariformes</taxon>
        <taxon>Trombidiformes</taxon>
        <taxon>Prostigmata</taxon>
        <taxon>Eleutherengona</taxon>
        <taxon>Raphignathae</taxon>
        <taxon>Tetranychoidea</taxon>
        <taxon>Tetranychidae</taxon>
        <taxon>Tetranychus</taxon>
    </lineage>
</organism>
<feature type="transmembrane region" description="Helical" evidence="1">
    <location>
        <begin position="327"/>
        <end position="345"/>
    </location>
</feature>
<dbReference type="Proteomes" id="UP000015104">
    <property type="component" value="Unassembled WGS sequence"/>
</dbReference>
<keyword evidence="1" id="KW-0472">Membrane</keyword>
<keyword evidence="1" id="KW-0812">Transmembrane</keyword>